<evidence type="ECO:0000313" key="3">
    <source>
        <dbReference type="Proteomes" id="UP000247702"/>
    </source>
</evidence>
<dbReference type="EMBL" id="BLAL01000285">
    <property type="protein sequence ID" value="GET00367.1"/>
    <property type="molecule type" value="Genomic_DNA"/>
</dbReference>
<accession>A0A2Z6RZ87</accession>
<evidence type="ECO:0000313" key="2">
    <source>
        <dbReference type="EMBL" id="GET00367.1"/>
    </source>
</evidence>
<organism evidence="1 3">
    <name type="scientific">Rhizophagus clarus</name>
    <dbReference type="NCBI Taxonomy" id="94130"/>
    <lineage>
        <taxon>Eukaryota</taxon>
        <taxon>Fungi</taxon>
        <taxon>Fungi incertae sedis</taxon>
        <taxon>Mucoromycota</taxon>
        <taxon>Glomeromycotina</taxon>
        <taxon>Glomeromycetes</taxon>
        <taxon>Glomerales</taxon>
        <taxon>Glomeraceae</taxon>
        <taxon>Rhizophagus</taxon>
    </lineage>
</organism>
<sequence length="260" mass="29028">MTKLLTISRKIYLVSPNDGTYEEFNSDDWITTTAATILPSIQKVYITTSFNNLWEVSINERETRKVSWDGWGTCNALVSVPNDEGGYKLFAFCHKLWLIDDPNTGHCVDFLGGFMDVWTRVNAAAAVGKNIFVTTSANNLWCIDTTGHEEPKKLGGGSDNWSTCRALVEINGRLIAFCYGLWEVDTQNGKSVPFFDDNSDDAKRSWSNVKSATVIGNNIYVIVGNQLLELDTISKNIREVSNDNWSYTKAMVAVGIPEQQ</sequence>
<evidence type="ECO:0000313" key="1">
    <source>
        <dbReference type="EMBL" id="GBC06223.1"/>
    </source>
</evidence>
<dbReference type="Proteomes" id="UP000247702">
    <property type="component" value="Unassembled WGS sequence"/>
</dbReference>
<protein>
    <submittedName>
        <fullName evidence="1">Uncharacterized protein</fullName>
    </submittedName>
</protein>
<gene>
    <name evidence="2" type="ORF">RCL2_002682400</name>
    <name evidence="1" type="ORF">RclHR1_00670015</name>
</gene>
<reference evidence="1 3" key="1">
    <citation type="submission" date="2017-11" db="EMBL/GenBank/DDBJ databases">
        <title>The genome of Rhizophagus clarus HR1 reveals common genetic basis of auxotrophy among arbuscular mycorrhizal fungi.</title>
        <authorList>
            <person name="Kobayashi Y."/>
        </authorList>
    </citation>
    <scope>NUCLEOTIDE SEQUENCE [LARGE SCALE GENOMIC DNA]</scope>
    <source>
        <strain evidence="1 3">HR1</strain>
    </source>
</reference>
<dbReference type="EMBL" id="BEXD01004059">
    <property type="protein sequence ID" value="GBC06223.1"/>
    <property type="molecule type" value="Genomic_DNA"/>
</dbReference>
<name>A0A2Z6RZ87_9GLOM</name>
<comment type="caution">
    <text evidence="1">The sequence shown here is derived from an EMBL/GenBank/DDBJ whole genome shotgun (WGS) entry which is preliminary data.</text>
</comment>
<reference evidence="2" key="2">
    <citation type="submission" date="2019-10" db="EMBL/GenBank/DDBJ databases">
        <title>Conservation and host-specific expression of non-tandemly repeated heterogenous ribosome RNA gene in arbuscular mycorrhizal fungi.</title>
        <authorList>
            <person name="Maeda T."/>
            <person name="Kobayashi Y."/>
            <person name="Nakagawa T."/>
            <person name="Ezawa T."/>
            <person name="Yamaguchi K."/>
            <person name="Bino T."/>
            <person name="Nishimoto Y."/>
            <person name="Shigenobu S."/>
            <person name="Kawaguchi M."/>
        </authorList>
    </citation>
    <scope>NUCLEOTIDE SEQUENCE</scope>
    <source>
        <strain evidence="2">HR1</strain>
    </source>
</reference>
<dbReference type="Proteomes" id="UP000615446">
    <property type="component" value="Unassembled WGS sequence"/>
</dbReference>
<keyword evidence="3" id="KW-1185">Reference proteome</keyword>
<dbReference type="SUPFAM" id="SSF63825">
    <property type="entry name" value="YWTD domain"/>
    <property type="match status" value="1"/>
</dbReference>
<dbReference type="AlphaFoldDB" id="A0A2Z6RZ87"/>
<dbReference type="OrthoDB" id="2303435at2759"/>
<proteinExistence type="predicted"/>